<dbReference type="EMBL" id="LFYT02000022">
    <property type="protein sequence ID" value="PVE41893.1"/>
    <property type="molecule type" value="Genomic_DNA"/>
</dbReference>
<gene>
    <name evidence="9" type="ORF">H663_014955</name>
</gene>
<keyword evidence="10" id="KW-1185">Reference proteome</keyword>
<dbReference type="InterPro" id="IPR011662">
    <property type="entry name" value="Secretin/TonB_short_N"/>
</dbReference>
<keyword evidence="3" id="KW-0732">Signal</keyword>
<evidence type="ECO:0000256" key="4">
    <source>
        <dbReference type="ARBA" id="ARBA00023136"/>
    </source>
</evidence>
<dbReference type="PANTHER" id="PTHR30604">
    <property type="entry name" value="PROTEIN TRANSPORT PROTEIN HOFQ"/>
    <property type="match status" value="1"/>
</dbReference>
<evidence type="ECO:0000256" key="7">
    <source>
        <dbReference type="RuleBase" id="RU004004"/>
    </source>
</evidence>
<dbReference type="Gene3D" id="3.30.1370.130">
    <property type="match status" value="1"/>
</dbReference>
<reference evidence="9" key="1">
    <citation type="submission" date="2017-04" db="EMBL/GenBank/DDBJ databases">
        <title>Unexpected and diverse lifestyles within the genus Limnohabitans.</title>
        <authorList>
            <person name="Kasalicky V."/>
            <person name="Mehrshad M."/>
            <person name="Andrei S.-A."/>
            <person name="Salcher M."/>
            <person name="Kratochvilova H."/>
            <person name="Simek K."/>
            <person name="Ghai R."/>
        </authorList>
    </citation>
    <scope>NUCLEOTIDE SEQUENCE [LARGE SCALE GENOMIC DNA]</scope>
    <source>
        <strain evidence="9">II-D5</strain>
    </source>
</reference>
<evidence type="ECO:0000313" key="9">
    <source>
        <dbReference type="EMBL" id="PVE41893.1"/>
    </source>
</evidence>
<dbReference type="AlphaFoldDB" id="A0A2T7UB48"/>
<evidence type="ECO:0000256" key="6">
    <source>
        <dbReference type="RuleBase" id="RU004003"/>
    </source>
</evidence>
<comment type="caution">
    <text evidence="9">The sequence shown here is derived from an EMBL/GenBank/DDBJ whole genome shotgun (WGS) entry which is preliminary data.</text>
</comment>
<dbReference type="Pfam" id="PF03958">
    <property type="entry name" value="Secretin_N"/>
    <property type="match status" value="1"/>
</dbReference>
<dbReference type="GO" id="GO:0009306">
    <property type="term" value="P:protein secretion"/>
    <property type="evidence" value="ECO:0007669"/>
    <property type="project" value="InterPro"/>
</dbReference>
<organism evidence="9 10">
    <name type="scientific">Limnohabitans planktonicus II-D5</name>
    <dbReference type="NCBI Taxonomy" id="1293045"/>
    <lineage>
        <taxon>Bacteria</taxon>
        <taxon>Pseudomonadati</taxon>
        <taxon>Pseudomonadota</taxon>
        <taxon>Betaproteobacteria</taxon>
        <taxon>Burkholderiales</taxon>
        <taxon>Comamonadaceae</taxon>
        <taxon>Limnohabitans</taxon>
    </lineage>
</organism>
<keyword evidence="4" id="KW-0472">Membrane</keyword>
<dbReference type="SMART" id="SM00965">
    <property type="entry name" value="STN"/>
    <property type="match status" value="1"/>
</dbReference>
<dbReference type="Pfam" id="PF00263">
    <property type="entry name" value="Secretin"/>
    <property type="match status" value="1"/>
</dbReference>
<dbReference type="PANTHER" id="PTHR30604:SF1">
    <property type="entry name" value="DNA UTILIZATION PROTEIN HOFQ"/>
    <property type="match status" value="1"/>
</dbReference>
<evidence type="ECO:0000256" key="2">
    <source>
        <dbReference type="ARBA" id="ARBA00022448"/>
    </source>
</evidence>
<name>A0A2T7UB48_9BURK</name>
<dbReference type="InterPro" id="IPR005644">
    <property type="entry name" value="NolW-like"/>
</dbReference>
<evidence type="ECO:0000256" key="3">
    <source>
        <dbReference type="ARBA" id="ARBA00022729"/>
    </source>
</evidence>
<dbReference type="InterPro" id="IPR013355">
    <property type="entry name" value="Pilus_4_PilQ"/>
</dbReference>
<sequence>MMNNKRGWTAVACCWGLCVAAQNGVSPAPASALTPASRAVAFPVEWPASTDHRPISLNFQNIDLRALLQVFAEFAGLNLVLTDNVSGPVTVRLNEVPWPQALDIVLQSKGLTSRQEGRVLWVAPQGEWALREKKQRDAQAALDAVSPLSMWSQRLQYARASEVAQRLQGGGTTGVVGGGRWLSPRGTVLAEPRTNQLFIADLPARLAEIQQMIALLDVPVRQVLIEARIVEADDQFGQSLGVRLGAGLAVPLKVQGNSQTLSMGATNQSAAAGVASGNQVNLPSGSAGQTVSAPATFAVSLFNAAADRFINVELSALEAAGLGKVVSRPRVVTADQTKALIEQGTELPYQTSAGIGVTAISFRKANLKLEVTPQITPDGSVVLEVDVNRDSVGQITPAGYAINTKHVKTQVRVEDGGTAVLGGIFEETRRNDEAKVPGLGDVPGLGWLFKNRDQTQRKSELLIFLTPRVVADAPASLPQ</sequence>
<comment type="subcellular location">
    <subcellularLocation>
        <location evidence="7">Cell outer membrane</location>
    </subcellularLocation>
    <subcellularLocation>
        <location evidence="1">Membrane</location>
    </subcellularLocation>
</comment>
<dbReference type="Gene3D" id="3.30.1370.120">
    <property type="match status" value="1"/>
</dbReference>
<evidence type="ECO:0000259" key="8">
    <source>
        <dbReference type="SMART" id="SM00965"/>
    </source>
</evidence>
<dbReference type="InterPro" id="IPR004846">
    <property type="entry name" value="T2SS/T3SS_dom"/>
</dbReference>
<evidence type="ECO:0000256" key="5">
    <source>
        <dbReference type="ARBA" id="ARBA00023237"/>
    </source>
</evidence>
<dbReference type="InterPro" id="IPR051808">
    <property type="entry name" value="Type_IV_pilus_biogenesis"/>
</dbReference>
<keyword evidence="5" id="KW-0998">Cell outer membrane</keyword>
<dbReference type="InterPro" id="IPR001775">
    <property type="entry name" value="GspD/PilQ"/>
</dbReference>
<proteinExistence type="inferred from homology"/>
<dbReference type="InterPro" id="IPR038591">
    <property type="entry name" value="NolW-like_sf"/>
</dbReference>
<evidence type="ECO:0000313" key="10">
    <source>
        <dbReference type="Proteomes" id="UP000037507"/>
    </source>
</evidence>
<dbReference type="Pfam" id="PF07660">
    <property type="entry name" value="STN"/>
    <property type="match status" value="1"/>
</dbReference>
<dbReference type="OrthoDB" id="9779724at2"/>
<feature type="domain" description="Secretin/TonB short N-terminal" evidence="8">
    <location>
        <begin position="77"/>
        <end position="125"/>
    </location>
</feature>
<dbReference type="PRINTS" id="PR00811">
    <property type="entry name" value="BCTERIALGSPD"/>
</dbReference>
<dbReference type="GO" id="GO:0009279">
    <property type="term" value="C:cell outer membrane"/>
    <property type="evidence" value="ECO:0007669"/>
    <property type="project" value="UniProtKB-SubCell"/>
</dbReference>
<evidence type="ECO:0000256" key="1">
    <source>
        <dbReference type="ARBA" id="ARBA00004370"/>
    </source>
</evidence>
<accession>A0A2T7UB48</accession>
<protein>
    <submittedName>
        <fullName evidence="9">Pilus assembly protein PilQ</fullName>
    </submittedName>
</protein>
<dbReference type="Proteomes" id="UP000037507">
    <property type="component" value="Unassembled WGS sequence"/>
</dbReference>
<dbReference type="NCBIfam" id="TIGR02515">
    <property type="entry name" value="IV_pilus_PilQ"/>
    <property type="match status" value="1"/>
</dbReference>
<keyword evidence="2 7" id="KW-0813">Transport</keyword>
<comment type="similarity">
    <text evidence="6">Belongs to the bacterial secretin family.</text>
</comment>